<evidence type="ECO:0000256" key="1">
    <source>
        <dbReference type="SAM" id="MobiDB-lite"/>
    </source>
</evidence>
<dbReference type="EMBL" id="CM000785">
    <property type="protein sequence ID" value="AQL01295.1"/>
    <property type="molecule type" value="Genomic_DNA"/>
</dbReference>
<accession>A0A1D6NSS7</accession>
<protein>
    <submittedName>
        <fullName evidence="2">Nucleolar protein 10</fullName>
    </submittedName>
</protein>
<gene>
    <name evidence="2" type="ORF">ZEAMMB73_Zm00001d045002</name>
</gene>
<organism evidence="2">
    <name type="scientific">Zea mays</name>
    <name type="common">Maize</name>
    <dbReference type="NCBI Taxonomy" id="4577"/>
    <lineage>
        <taxon>Eukaryota</taxon>
        <taxon>Viridiplantae</taxon>
        <taxon>Streptophyta</taxon>
        <taxon>Embryophyta</taxon>
        <taxon>Tracheophyta</taxon>
        <taxon>Spermatophyta</taxon>
        <taxon>Magnoliopsida</taxon>
        <taxon>Liliopsida</taxon>
        <taxon>Poales</taxon>
        <taxon>Poaceae</taxon>
        <taxon>PACMAD clade</taxon>
        <taxon>Panicoideae</taxon>
        <taxon>Andropogonodae</taxon>
        <taxon>Andropogoneae</taxon>
        <taxon>Tripsacinae</taxon>
        <taxon>Zea</taxon>
    </lineage>
</organism>
<dbReference type="AlphaFoldDB" id="A0A1D6NSS7"/>
<sequence length="147" mass="15765">MHNSKRIRLYEVKDEHHAEAFLNSVSLSNEDAAPLEDRIAALERKQNSKALDAVKYGPGGSREISFFSKSRRRHKEESSSDDEPKGVKKRAVQPLGLKQGKAEFYMFGGNRGRGRGGSGRGRSGRGRGGGGGGGGRGGGRGRGRGRG</sequence>
<feature type="region of interest" description="Disordered" evidence="1">
    <location>
        <begin position="46"/>
        <end position="147"/>
    </location>
</feature>
<proteinExistence type="predicted"/>
<feature type="compositionally biased region" description="Gly residues" evidence="1">
    <location>
        <begin position="109"/>
        <end position="138"/>
    </location>
</feature>
<dbReference type="ExpressionAtlas" id="A0A1D6NSS7">
    <property type="expression patterns" value="baseline and differential"/>
</dbReference>
<evidence type="ECO:0000313" key="2">
    <source>
        <dbReference type="EMBL" id="AQL01295.1"/>
    </source>
</evidence>
<dbReference type="PANTHER" id="PTHR14927:SF0">
    <property type="entry name" value="NUCLEOLAR PROTEIN 10"/>
    <property type="match status" value="1"/>
</dbReference>
<dbReference type="InterPro" id="IPR040382">
    <property type="entry name" value="NOL10/Enp2"/>
</dbReference>
<reference evidence="2" key="1">
    <citation type="submission" date="2015-12" db="EMBL/GenBank/DDBJ databases">
        <title>Update maize B73 reference genome by single molecule sequencing technologies.</title>
        <authorList>
            <consortium name="Maize Genome Sequencing Project"/>
            <person name="Ware D."/>
        </authorList>
    </citation>
    <scope>NUCLEOTIDE SEQUENCE</scope>
    <source>
        <tissue evidence="2">Seedling</tissue>
    </source>
</reference>
<dbReference type="PANTHER" id="PTHR14927">
    <property type="entry name" value="NUCLEOLAR PROTEIN 10"/>
    <property type="match status" value="1"/>
</dbReference>
<feature type="compositionally biased region" description="Basic and acidic residues" evidence="1">
    <location>
        <begin position="75"/>
        <end position="86"/>
    </location>
</feature>
<name>A0A1D6NSS7_MAIZE</name>